<comment type="caution">
    <text evidence="3">The sequence shown here is derived from an EMBL/GenBank/DDBJ whole genome shotgun (WGS) entry which is preliminary data.</text>
</comment>
<dbReference type="VEuPathDB" id="FungiDB:P174DRAFT_425076"/>
<evidence type="ECO:0000313" key="3">
    <source>
        <dbReference type="EMBL" id="PKX89915.1"/>
    </source>
</evidence>
<dbReference type="InterPro" id="IPR035396">
    <property type="entry name" value="Bac_rhamnosid6H"/>
</dbReference>
<organism evidence="3 4">
    <name type="scientific">Aspergillus novofumigatus (strain IBT 16806)</name>
    <dbReference type="NCBI Taxonomy" id="1392255"/>
    <lineage>
        <taxon>Eukaryota</taxon>
        <taxon>Fungi</taxon>
        <taxon>Dikarya</taxon>
        <taxon>Ascomycota</taxon>
        <taxon>Pezizomycotina</taxon>
        <taxon>Eurotiomycetes</taxon>
        <taxon>Eurotiomycetidae</taxon>
        <taxon>Eurotiales</taxon>
        <taxon>Aspergillaceae</taxon>
        <taxon>Aspergillus</taxon>
        <taxon>Aspergillus subgen. Fumigati</taxon>
    </lineage>
</organism>
<keyword evidence="4" id="KW-1185">Reference proteome</keyword>
<accession>A0A2I1BX11</accession>
<dbReference type="GO" id="GO:0005975">
    <property type="term" value="P:carbohydrate metabolic process"/>
    <property type="evidence" value="ECO:0007669"/>
    <property type="project" value="InterPro"/>
</dbReference>
<sequence>MAAQPPKDMTESTTETRWNRRLEDIANSLRPSLHEWIRRPRRIVEFEPDSDAYFHVRPKTSDHSISSLPSLNWTKNDEFVLDFGIHMVGYLSFVLDFTGANMDAPCRLHLTFGESLFDVTMDMKNVDTWLSTSWLPDETINVDFCPTDVSLPRRYSFRYLRVQVIDVSPKYTVRFLDVLCKCVSSISHDTPVEILKYNDPILDTIDHVSISTLRDCMQMVFEDGPRRDRRLWIGDLRLQALAAYSTFRDYKLVKRCLYLFAAVSRVDGSLPACVFEQPQLSPSTDYIIDYDMLFAPTVHDYMCASNDVQTGHELWQTVQGCLNRALGHVDPETKTFNPGHSDDWKFLDWDQQLDRTAGEHGVLLYCLKAANKLAQLLQKPEPFTELVQMLTASASQFLSDDGVFISGPSSQVSYASAAWLVLSEAFPQQTARTALLKTLAHPDVVKPLTPYLWHHVCDALATVGCYQECIDIMTSYWGKMVQAGADTFWECFHANDAKSSPYGDVRNNSFCHAWSCTPTYLLRGKLRHFVEAKNLGKVTVKQWDEKWIGRTV</sequence>
<dbReference type="InterPro" id="IPR049164">
    <property type="entry name" value="Glyco_hydro_78_N"/>
</dbReference>
<dbReference type="EMBL" id="MSZS01000009">
    <property type="protein sequence ID" value="PKX89915.1"/>
    <property type="molecule type" value="Genomic_DNA"/>
</dbReference>
<dbReference type="Pfam" id="PF21104">
    <property type="entry name" value="Glyco_hydro_78_N"/>
    <property type="match status" value="1"/>
</dbReference>
<reference evidence="4" key="1">
    <citation type="journal article" date="2018" name="Proc. Natl. Acad. Sci. U.S.A.">
        <title>Linking secondary metabolites to gene clusters through genome sequencing of six diverse Aspergillus species.</title>
        <authorList>
            <person name="Kaerboelling I."/>
            <person name="Vesth T.C."/>
            <person name="Frisvad J.C."/>
            <person name="Nybo J.L."/>
            <person name="Theobald S."/>
            <person name="Kuo A."/>
            <person name="Bowyer P."/>
            <person name="Matsuda Y."/>
            <person name="Mondo S."/>
            <person name="Lyhne E.K."/>
            <person name="Kogle M.E."/>
            <person name="Clum A."/>
            <person name="Lipzen A."/>
            <person name="Salamov A."/>
            <person name="Ngan C.Y."/>
            <person name="Daum C."/>
            <person name="Chiniquy J."/>
            <person name="Barry K."/>
            <person name="LaButti K."/>
            <person name="Haridas S."/>
            <person name="Simmons B.A."/>
            <person name="Magnuson J.K."/>
            <person name="Mortensen U.H."/>
            <person name="Larsen T.O."/>
            <person name="Grigoriev I.V."/>
            <person name="Baker S.E."/>
            <person name="Andersen M.R."/>
        </authorList>
    </citation>
    <scope>NUCLEOTIDE SEQUENCE [LARGE SCALE GENOMIC DNA]</scope>
    <source>
        <strain evidence="4">IBT 16806</strain>
    </source>
</reference>
<evidence type="ECO:0000259" key="1">
    <source>
        <dbReference type="Pfam" id="PF17389"/>
    </source>
</evidence>
<feature type="domain" description="Alpha-L-rhamnosidase six-hairpin glycosidase" evidence="1">
    <location>
        <begin position="196"/>
        <end position="521"/>
    </location>
</feature>
<evidence type="ECO:0000313" key="4">
    <source>
        <dbReference type="Proteomes" id="UP000234474"/>
    </source>
</evidence>
<dbReference type="AlphaFoldDB" id="A0A2I1BX11"/>
<evidence type="ECO:0000259" key="2">
    <source>
        <dbReference type="Pfam" id="PF21104"/>
    </source>
</evidence>
<dbReference type="OMA" id="YCHAWSC"/>
<dbReference type="Gene3D" id="1.50.10.10">
    <property type="match status" value="1"/>
</dbReference>
<dbReference type="Pfam" id="PF17389">
    <property type="entry name" value="Bac_rhamnosid6H"/>
    <property type="match status" value="1"/>
</dbReference>
<dbReference type="GeneID" id="36532578"/>
<proteinExistence type="predicted"/>
<dbReference type="InterPro" id="IPR008928">
    <property type="entry name" value="6-hairpin_glycosidase_sf"/>
</dbReference>
<dbReference type="OrthoDB" id="10036721at2759"/>
<dbReference type="PANTHER" id="PTHR34987:SF4">
    <property type="entry name" value="ALPHA-L-RHAMNOSIDASE C-TERMINAL DOMAIN-CONTAINING PROTEIN"/>
    <property type="match status" value="1"/>
</dbReference>
<dbReference type="RefSeq" id="XP_024678510.1">
    <property type="nucleotide sequence ID" value="XM_024825253.1"/>
</dbReference>
<name>A0A2I1BX11_ASPN1</name>
<gene>
    <name evidence="3" type="ORF">P174DRAFT_425076</name>
</gene>
<feature type="domain" description="Glycosyl hydrolase family 78 alpha-rhamnosidase N-terminal" evidence="2">
    <location>
        <begin position="40"/>
        <end position="182"/>
    </location>
</feature>
<dbReference type="SUPFAM" id="SSF48208">
    <property type="entry name" value="Six-hairpin glycosidases"/>
    <property type="match status" value="1"/>
</dbReference>
<dbReference type="Proteomes" id="UP000234474">
    <property type="component" value="Unassembled WGS sequence"/>
</dbReference>
<dbReference type="GO" id="GO:0003824">
    <property type="term" value="F:catalytic activity"/>
    <property type="evidence" value="ECO:0007669"/>
    <property type="project" value="UniProtKB-ARBA"/>
</dbReference>
<dbReference type="InterPro" id="IPR012341">
    <property type="entry name" value="6hp_glycosidase-like_sf"/>
</dbReference>
<dbReference type="PANTHER" id="PTHR34987">
    <property type="entry name" value="C, PUTATIVE (AFU_ORTHOLOGUE AFUA_3G02880)-RELATED"/>
    <property type="match status" value="1"/>
</dbReference>
<protein>
    <submittedName>
        <fullName evidence="3">Bacterial alpha-L-rhamnosidase domain protein</fullName>
    </submittedName>
</protein>